<dbReference type="InterPro" id="IPR001538">
    <property type="entry name" value="Man6P_isomerase-2_C"/>
</dbReference>
<gene>
    <name evidence="3" type="primary">cpsB</name>
    <name evidence="3" type="ORF">SLNSH_24345</name>
</gene>
<evidence type="ECO:0000313" key="3">
    <source>
        <dbReference type="EMBL" id="PSC02392.1"/>
    </source>
</evidence>
<dbReference type="PANTHER" id="PTHR46390">
    <property type="entry name" value="MANNOSE-1-PHOSPHATE GUANYLYLTRANSFERASE"/>
    <property type="match status" value="1"/>
</dbReference>
<keyword evidence="3" id="KW-0808">Transferase</keyword>
<dbReference type="GO" id="GO:0009298">
    <property type="term" value="P:GDP-mannose biosynthetic process"/>
    <property type="evidence" value="ECO:0007669"/>
    <property type="project" value="TreeGrafter"/>
</dbReference>
<dbReference type="InterPro" id="IPR014710">
    <property type="entry name" value="RmlC-like_jellyroll"/>
</dbReference>
<feature type="non-terminal residue" evidence="3">
    <location>
        <position position="168"/>
    </location>
</feature>
<dbReference type="SUPFAM" id="SSF51182">
    <property type="entry name" value="RmlC-like cupins"/>
    <property type="match status" value="1"/>
</dbReference>
<accession>A0A2T1HL83</accession>
<feature type="domain" description="Mannose-6-phosphate isomerase type II C-terminal" evidence="1">
    <location>
        <begin position="108"/>
        <end position="168"/>
    </location>
</feature>
<sequence length="168" mass="18554">APKKSIDYAVLEHTRKAGVLPVSFAWSDLGEWDAVLANSPLDENGNSLSGPVHVRNSRNSLVRSEGMLTAVLGLDDVVVVTTQDAVLVSSRAASPDVKGLVEALKEEGRPEATEHLRIHRPWGWYQRVDIGPRFQVKRIMVIPGAQLSLQKHFHRAEHWVVVRGTAEV</sequence>
<dbReference type="Gene3D" id="2.60.120.10">
    <property type="entry name" value="Jelly Rolls"/>
    <property type="match status" value="1"/>
</dbReference>
<dbReference type="EMBL" id="PVZS01000080">
    <property type="protein sequence ID" value="PSC02392.1"/>
    <property type="molecule type" value="Genomic_DNA"/>
</dbReference>
<evidence type="ECO:0000313" key="4">
    <source>
        <dbReference type="Proteomes" id="UP000239772"/>
    </source>
</evidence>
<dbReference type="GO" id="GO:0004475">
    <property type="term" value="F:mannose-1-phosphate guanylyltransferase (GTP) activity"/>
    <property type="evidence" value="ECO:0007669"/>
    <property type="project" value="UniProtKB-EC"/>
</dbReference>
<dbReference type="EC" id="2.7.7.13" evidence="3"/>
<proteinExistence type="predicted"/>
<comment type="caution">
    <text evidence="3">The sequence shown here is derived from an EMBL/GenBank/DDBJ whole genome shotgun (WGS) entry which is preliminary data.</text>
</comment>
<organism evidence="3 4">
    <name type="scientific">Alsobacter soli</name>
    <dbReference type="NCBI Taxonomy" id="2109933"/>
    <lineage>
        <taxon>Bacteria</taxon>
        <taxon>Pseudomonadati</taxon>
        <taxon>Pseudomonadota</taxon>
        <taxon>Alphaproteobacteria</taxon>
        <taxon>Hyphomicrobiales</taxon>
        <taxon>Alsobacteraceae</taxon>
        <taxon>Alsobacter</taxon>
    </lineage>
</organism>
<evidence type="ECO:0000259" key="1">
    <source>
        <dbReference type="Pfam" id="PF01050"/>
    </source>
</evidence>
<dbReference type="Gene3D" id="3.90.550.10">
    <property type="entry name" value="Spore Coat Polysaccharide Biosynthesis Protein SpsA, Chain A"/>
    <property type="match status" value="1"/>
</dbReference>
<dbReference type="InterPro" id="IPR054566">
    <property type="entry name" value="ManC/GMP-like_b-helix"/>
</dbReference>
<dbReference type="InterPro" id="IPR051161">
    <property type="entry name" value="Mannose-6P_isomerase_type2"/>
</dbReference>
<feature type="non-terminal residue" evidence="3">
    <location>
        <position position="1"/>
    </location>
</feature>
<dbReference type="GO" id="GO:0016853">
    <property type="term" value="F:isomerase activity"/>
    <property type="evidence" value="ECO:0007669"/>
    <property type="project" value="UniProtKB-KW"/>
</dbReference>
<dbReference type="Pfam" id="PF22640">
    <property type="entry name" value="ManC_GMP_beta-helix"/>
    <property type="match status" value="1"/>
</dbReference>
<dbReference type="GO" id="GO:0005976">
    <property type="term" value="P:polysaccharide metabolic process"/>
    <property type="evidence" value="ECO:0007669"/>
    <property type="project" value="InterPro"/>
</dbReference>
<dbReference type="InterPro" id="IPR029044">
    <property type="entry name" value="Nucleotide-diphossugar_trans"/>
</dbReference>
<dbReference type="CDD" id="cd02213">
    <property type="entry name" value="cupin_PMI_typeII_C"/>
    <property type="match status" value="1"/>
</dbReference>
<name>A0A2T1HL83_9HYPH</name>
<protein>
    <submittedName>
        <fullName evidence="3">Mannose-1-phosphate guanylyltransferase/mannose-6-phosphate isomerase</fullName>
        <ecNumber evidence="3">2.7.7.13</ecNumber>
    </submittedName>
</protein>
<feature type="domain" description="MannoseP isomerase/GMP-like beta-helix" evidence="2">
    <location>
        <begin position="56"/>
        <end position="104"/>
    </location>
</feature>
<reference evidence="4" key="1">
    <citation type="submission" date="2018-03" db="EMBL/GenBank/DDBJ databases">
        <authorList>
            <person name="Sun L."/>
            <person name="Liu H."/>
            <person name="Chen W."/>
            <person name="Huang K."/>
            <person name="Liu W."/>
            <person name="Gao X."/>
        </authorList>
    </citation>
    <scope>NUCLEOTIDE SEQUENCE [LARGE SCALE GENOMIC DNA]</scope>
    <source>
        <strain evidence="4">SH9</strain>
    </source>
</reference>
<evidence type="ECO:0000259" key="2">
    <source>
        <dbReference type="Pfam" id="PF22640"/>
    </source>
</evidence>
<dbReference type="AlphaFoldDB" id="A0A2T1HL83"/>
<keyword evidence="4" id="KW-1185">Reference proteome</keyword>
<dbReference type="Pfam" id="PF01050">
    <property type="entry name" value="MannoseP_isomer"/>
    <property type="match status" value="1"/>
</dbReference>
<dbReference type="InterPro" id="IPR011051">
    <property type="entry name" value="RmlC_Cupin_sf"/>
</dbReference>
<keyword evidence="3" id="KW-0548">Nucleotidyltransferase</keyword>
<dbReference type="PANTHER" id="PTHR46390:SF1">
    <property type="entry name" value="MANNOSE-1-PHOSPHATE GUANYLYLTRANSFERASE"/>
    <property type="match status" value="1"/>
</dbReference>
<dbReference type="Proteomes" id="UP000239772">
    <property type="component" value="Unassembled WGS sequence"/>
</dbReference>
<keyword evidence="3" id="KW-0413">Isomerase</keyword>